<name>A0A6C0BLG9_9ZZZZ</name>
<sequence length="96" mass="11104">MTTKIKRLIVVPRNNDIEYIGIIDVASPYKTAIKTRVSVPKVPIVAPIRQLIENDVICHPIYTCDRGMVVNCRTKFNGNRKTYQVDDTTYEVEFRF</sequence>
<organism evidence="1">
    <name type="scientific">viral metagenome</name>
    <dbReference type="NCBI Taxonomy" id="1070528"/>
    <lineage>
        <taxon>unclassified sequences</taxon>
        <taxon>metagenomes</taxon>
        <taxon>organismal metagenomes</taxon>
    </lineage>
</organism>
<evidence type="ECO:0000313" key="1">
    <source>
        <dbReference type="EMBL" id="QHS92258.1"/>
    </source>
</evidence>
<accession>A0A6C0BLG9</accession>
<dbReference type="EMBL" id="MN739177">
    <property type="protein sequence ID" value="QHS92258.1"/>
    <property type="molecule type" value="Genomic_DNA"/>
</dbReference>
<dbReference type="AlphaFoldDB" id="A0A6C0BLG9"/>
<protein>
    <submittedName>
        <fullName evidence="1">Uncharacterized protein</fullName>
    </submittedName>
</protein>
<reference evidence="1" key="1">
    <citation type="journal article" date="2020" name="Nature">
        <title>Giant virus diversity and host interactions through global metagenomics.</title>
        <authorList>
            <person name="Schulz F."/>
            <person name="Roux S."/>
            <person name="Paez-Espino D."/>
            <person name="Jungbluth S."/>
            <person name="Walsh D.A."/>
            <person name="Denef V.J."/>
            <person name="McMahon K.D."/>
            <person name="Konstantinidis K.T."/>
            <person name="Eloe-Fadrosh E.A."/>
            <person name="Kyrpides N.C."/>
            <person name="Woyke T."/>
        </authorList>
    </citation>
    <scope>NUCLEOTIDE SEQUENCE</scope>
    <source>
        <strain evidence="1">GVMAG-M-3300014204-73</strain>
    </source>
</reference>
<proteinExistence type="predicted"/>